<reference evidence="1 2" key="1">
    <citation type="journal article" date="2007" name="Nature">
        <title>Evolution of genes and genomes on the Drosophila phylogeny.</title>
        <authorList>
            <consortium name="Drosophila 12 Genomes Consortium"/>
            <person name="Clark A.G."/>
            <person name="Eisen M.B."/>
            <person name="Smith D.R."/>
            <person name="Bergman C.M."/>
            <person name="Oliver B."/>
            <person name="Markow T.A."/>
            <person name="Kaufman T.C."/>
            <person name="Kellis M."/>
            <person name="Gelbart W."/>
            <person name="Iyer V.N."/>
            <person name="Pollard D.A."/>
            <person name="Sackton T.B."/>
            <person name="Larracuente A.M."/>
            <person name="Singh N.D."/>
            <person name="Abad J.P."/>
            <person name="Abt D.N."/>
            <person name="Adryan B."/>
            <person name="Aguade M."/>
            <person name="Akashi H."/>
            <person name="Anderson W.W."/>
            <person name="Aquadro C.F."/>
            <person name="Ardell D.H."/>
            <person name="Arguello R."/>
            <person name="Artieri C.G."/>
            <person name="Barbash D.A."/>
            <person name="Barker D."/>
            <person name="Barsanti P."/>
            <person name="Batterham P."/>
            <person name="Batzoglou S."/>
            <person name="Begun D."/>
            <person name="Bhutkar A."/>
            <person name="Blanco E."/>
            <person name="Bosak S.A."/>
            <person name="Bradley R.K."/>
            <person name="Brand A.D."/>
            <person name="Brent M.R."/>
            <person name="Brooks A.N."/>
            <person name="Brown R.H."/>
            <person name="Butlin R.K."/>
            <person name="Caggese C."/>
            <person name="Calvi B.R."/>
            <person name="Bernardo de Carvalho A."/>
            <person name="Caspi A."/>
            <person name="Castrezana S."/>
            <person name="Celniker S.E."/>
            <person name="Chang J.L."/>
            <person name="Chapple C."/>
            <person name="Chatterji S."/>
            <person name="Chinwalla A."/>
            <person name="Civetta A."/>
            <person name="Clifton S.W."/>
            <person name="Comeron J.M."/>
            <person name="Costello J.C."/>
            <person name="Coyne J.A."/>
            <person name="Daub J."/>
            <person name="David R.G."/>
            <person name="Delcher A.L."/>
            <person name="Delehaunty K."/>
            <person name="Do C.B."/>
            <person name="Ebling H."/>
            <person name="Edwards K."/>
            <person name="Eickbush T."/>
            <person name="Evans J.D."/>
            <person name="Filipski A."/>
            <person name="Findeiss S."/>
            <person name="Freyhult E."/>
            <person name="Fulton L."/>
            <person name="Fulton R."/>
            <person name="Garcia A.C."/>
            <person name="Gardiner A."/>
            <person name="Garfield D.A."/>
            <person name="Garvin B.E."/>
            <person name="Gibson G."/>
            <person name="Gilbert D."/>
            <person name="Gnerre S."/>
            <person name="Godfrey J."/>
            <person name="Good R."/>
            <person name="Gotea V."/>
            <person name="Gravely B."/>
            <person name="Greenberg A.J."/>
            <person name="Griffiths-Jones S."/>
            <person name="Gross S."/>
            <person name="Guigo R."/>
            <person name="Gustafson E.A."/>
            <person name="Haerty W."/>
            <person name="Hahn M.W."/>
            <person name="Halligan D.L."/>
            <person name="Halpern A.L."/>
            <person name="Halter G.M."/>
            <person name="Han M.V."/>
            <person name="Heger A."/>
            <person name="Hillier L."/>
            <person name="Hinrichs A.S."/>
            <person name="Holmes I."/>
            <person name="Hoskins R.A."/>
            <person name="Hubisz M.J."/>
            <person name="Hultmark D."/>
            <person name="Huntley M.A."/>
            <person name="Jaffe D.B."/>
            <person name="Jagadeeshan S."/>
            <person name="Jeck W.R."/>
            <person name="Johnson J."/>
            <person name="Jones C.D."/>
            <person name="Jordan W.C."/>
            <person name="Karpen G.H."/>
            <person name="Kataoka E."/>
            <person name="Keightley P.D."/>
            <person name="Kheradpour P."/>
            <person name="Kirkness E.F."/>
            <person name="Koerich L.B."/>
            <person name="Kristiansen K."/>
            <person name="Kudrna D."/>
            <person name="Kulathinal R.J."/>
            <person name="Kumar S."/>
            <person name="Kwok R."/>
            <person name="Lander E."/>
            <person name="Langley C.H."/>
            <person name="Lapoint R."/>
            <person name="Lazzaro B.P."/>
            <person name="Lee S.J."/>
            <person name="Levesque L."/>
            <person name="Li R."/>
            <person name="Lin C.F."/>
            <person name="Lin M.F."/>
            <person name="Lindblad-Toh K."/>
            <person name="Llopart A."/>
            <person name="Long M."/>
            <person name="Low L."/>
            <person name="Lozovsky E."/>
            <person name="Lu J."/>
            <person name="Luo M."/>
            <person name="Machado C.A."/>
            <person name="Makalowski W."/>
            <person name="Marzo M."/>
            <person name="Matsuda M."/>
            <person name="Matzkin L."/>
            <person name="McAllister B."/>
            <person name="McBride C.S."/>
            <person name="McKernan B."/>
            <person name="McKernan K."/>
            <person name="Mendez-Lago M."/>
            <person name="Minx P."/>
            <person name="Mollenhauer M.U."/>
            <person name="Montooth K."/>
            <person name="Mount S.M."/>
            <person name="Mu X."/>
            <person name="Myers E."/>
            <person name="Negre B."/>
            <person name="Newfeld S."/>
            <person name="Nielsen R."/>
            <person name="Noor M.A."/>
            <person name="O'Grady P."/>
            <person name="Pachter L."/>
            <person name="Papaceit M."/>
            <person name="Parisi M.J."/>
            <person name="Parisi M."/>
            <person name="Parts L."/>
            <person name="Pedersen J.S."/>
            <person name="Pesole G."/>
            <person name="Phillippy A.M."/>
            <person name="Ponting C.P."/>
            <person name="Pop M."/>
            <person name="Porcelli D."/>
            <person name="Powell J.R."/>
            <person name="Prohaska S."/>
            <person name="Pruitt K."/>
            <person name="Puig M."/>
            <person name="Quesneville H."/>
            <person name="Ram K.R."/>
            <person name="Rand D."/>
            <person name="Rasmussen M.D."/>
            <person name="Reed L.K."/>
            <person name="Reenan R."/>
            <person name="Reily A."/>
            <person name="Remington K.A."/>
            <person name="Rieger T.T."/>
            <person name="Ritchie M.G."/>
            <person name="Robin C."/>
            <person name="Rogers Y.H."/>
            <person name="Rohde C."/>
            <person name="Rozas J."/>
            <person name="Rubenfield M.J."/>
            <person name="Ruiz A."/>
            <person name="Russo S."/>
            <person name="Salzberg S.L."/>
            <person name="Sanchez-Gracia A."/>
            <person name="Saranga D.J."/>
            <person name="Sato H."/>
            <person name="Schaeffer S.W."/>
            <person name="Schatz M.C."/>
            <person name="Schlenke T."/>
            <person name="Schwartz R."/>
            <person name="Segarra C."/>
            <person name="Singh R.S."/>
            <person name="Sirot L."/>
            <person name="Sirota M."/>
            <person name="Sisneros N.B."/>
            <person name="Smith C.D."/>
            <person name="Smith T.F."/>
            <person name="Spieth J."/>
            <person name="Stage D.E."/>
            <person name="Stark A."/>
            <person name="Stephan W."/>
            <person name="Strausberg R.L."/>
            <person name="Strempel S."/>
            <person name="Sturgill D."/>
            <person name="Sutton G."/>
            <person name="Sutton G.G."/>
            <person name="Tao W."/>
            <person name="Teichmann S."/>
            <person name="Tobari Y.N."/>
            <person name="Tomimura Y."/>
            <person name="Tsolas J.M."/>
            <person name="Valente V.L."/>
            <person name="Venter E."/>
            <person name="Venter J.C."/>
            <person name="Vicario S."/>
            <person name="Vieira F.G."/>
            <person name="Vilella A.J."/>
            <person name="Villasante A."/>
            <person name="Walenz B."/>
            <person name="Wang J."/>
            <person name="Wasserman M."/>
            <person name="Watts T."/>
            <person name="Wilson D."/>
            <person name="Wilson R.K."/>
            <person name="Wing R.A."/>
            <person name="Wolfner M.F."/>
            <person name="Wong A."/>
            <person name="Wong G.K."/>
            <person name="Wu C.I."/>
            <person name="Wu G."/>
            <person name="Yamamoto D."/>
            <person name="Yang H.P."/>
            <person name="Yang S.P."/>
            <person name="Yorke J.A."/>
            <person name="Yoshida K."/>
            <person name="Zdobnov E."/>
            <person name="Zhang P."/>
            <person name="Zhang Y."/>
            <person name="Zimin A.V."/>
            <person name="Baldwin J."/>
            <person name="Abdouelleil A."/>
            <person name="Abdulkadir J."/>
            <person name="Abebe A."/>
            <person name="Abera B."/>
            <person name="Abreu J."/>
            <person name="Acer S.C."/>
            <person name="Aftuck L."/>
            <person name="Alexander A."/>
            <person name="An P."/>
            <person name="Anderson E."/>
            <person name="Anderson S."/>
            <person name="Arachi H."/>
            <person name="Azer M."/>
            <person name="Bachantsang P."/>
            <person name="Barry A."/>
            <person name="Bayul T."/>
            <person name="Berlin A."/>
            <person name="Bessette D."/>
            <person name="Bloom T."/>
            <person name="Blye J."/>
            <person name="Boguslavskiy L."/>
            <person name="Bonnet C."/>
            <person name="Boukhgalter B."/>
            <person name="Bourzgui I."/>
            <person name="Brown A."/>
            <person name="Cahill P."/>
            <person name="Channer S."/>
            <person name="Cheshatsang Y."/>
            <person name="Chuda L."/>
            <person name="Citroen M."/>
            <person name="Collymore A."/>
            <person name="Cooke P."/>
            <person name="Costello M."/>
            <person name="D'Aco K."/>
            <person name="Daza R."/>
            <person name="De Haan G."/>
            <person name="DeGray S."/>
            <person name="DeMaso C."/>
            <person name="Dhargay N."/>
            <person name="Dooley K."/>
            <person name="Dooley E."/>
            <person name="Doricent M."/>
            <person name="Dorje P."/>
            <person name="Dorjee K."/>
            <person name="Dupes A."/>
            <person name="Elong R."/>
            <person name="Falk J."/>
            <person name="Farina A."/>
            <person name="Faro S."/>
            <person name="Ferguson D."/>
            <person name="Fisher S."/>
            <person name="Foley C.D."/>
            <person name="Franke A."/>
            <person name="Friedrich D."/>
            <person name="Gadbois L."/>
            <person name="Gearin G."/>
            <person name="Gearin C.R."/>
            <person name="Giannoukos G."/>
            <person name="Goode T."/>
            <person name="Graham J."/>
            <person name="Grandbois E."/>
            <person name="Grewal S."/>
            <person name="Gyaltsen K."/>
            <person name="Hafez N."/>
            <person name="Hagos B."/>
            <person name="Hall J."/>
            <person name="Henson C."/>
            <person name="Hollinger A."/>
            <person name="Honan T."/>
            <person name="Huard M.D."/>
            <person name="Hughes L."/>
            <person name="Hurhula B."/>
            <person name="Husby M.E."/>
            <person name="Kamat A."/>
            <person name="Kanga B."/>
            <person name="Kashin S."/>
            <person name="Khazanovich D."/>
            <person name="Kisner P."/>
            <person name="Lance K."/>
            <person name="Lara M."/>
            <person name="Lee W."/>
            <person name="Lennon N."/>
            <person name="Letendre F."/>
            <person name="LeVine R."/>
            <person name="Lipovsky A."/>
            <person name="Liu X."/>
            <person name="Liu J."/>
            <person name="Liu S."/>
            <person name="Lokyitsang T."/>
            <person name="Lokyitsang Y."/>
            <person name="Lubonja R."/>
            <person name="Lui A."/>
            <person name="MacDonald P."/>
            <person name="Magnisalis V."/>
            <person name="Maru K."/>
            <person name="Matthews C."/>
            <person name="McCusker W."/>
            <person name="McDonough S."/>
            <person name="Mehta T."/>
            <person name="Meldrim J."/>
            <person name="Meneus L."/>
            <person name="Mihai O."/>
            <person name="Mihalev A."/>
            <person name="Mihova T."/>
            <person name="Mittelman R."/>
            <person name="Mlenga V."/>
            <person name="Montmayeur A."/>
            <person name="Mulrain L."/>
            <person name="Navidi A."/>
            <person name="Naylor J."/>
            <person name="Negash T."/>
            <person name="Nguyen T."/>
            <person name="Nguyen N."/>
            <person name="Nicol R."/>
            <person name="Norbu C."/>
            <person name="Norbu N."/>
            <person name="Novod N."/>
            <person name="O'Neill B."/>
            <person name="Osman S."/>
            <person name="Markiewicz E."/>
            <person name="Oyono O.L."/>
            <person name="Patti C."/>
            <person name="Phunkhang P."/>
            <person name="Pierre F."/>
            <person name="Priest M."/>
            <person name="Raghuraman S."/>
            <person name="Rege F."/>
            <person name="Reyes R."/>
            <person name="Rise C."/>
            <person name="Rogov P."/>
            <person name="Ross K."/>
            <person name="Ryan E."/>
            <person name="Settipalli S."/>
            <person name="Shea T."/>
            <person name="Sherpa N."/>
            <person name="Shi L."/>
            <person name="Shih D."/>
            <person name="Sparrow T."/>
            <person name="Spaulding J."/>
            <person name="Stalker J."/>
            <person name="Stange-Thomann N."/>
            <person name="Stavropoulos S."/>
            <person name="Stone C."/>
            <person name="Strader C."/>
            <person name="Tesfaye S."/>
            <person name="Thomson T."/>
            <person name="Thoulutsang Y."/>
            <person name="Thoulutsang D."/>
            <person name="Topham K."/>
            <person name="Topping I."/>
            <person name="Tsamla T."/>
            <person name="Vassiliev H."/>
            <person name="Vo A."/>
            <person name="Wangchuk T."/>
            <person name="Wangdi T."/>
            <person name="Weiand M."/>
            <person name="Wilkinson J."/>
            <person name="Wilson A."/>
            <person name="Yadav S."/>
            <person name="Young G."/>
            <person name="Yu Q."/>
            <person name="Zembek L."/>
            <person name="Zhong D."/>
            <person name="Zimmer A."/>
            <person name="Zwirko Z."/>
            <person name="Jaffe D.B."/>
            <person name="Alvarez P."/>
            <person name="Brockman W."/>
            <person name="Butler J."/>
            <person name="Chin C."/>
            <person name="Gnerre S."/>
            <person name="Grabherr M."/>
            <person name="Kleber M."/>
            <person name="Mauceli E."/>
            <person name="MacCallum I."/>
        </authorList>
    </citation>
    <scope>NUCLEOTIDE SEQUENCE [LARGE SCALE GENOMIC DNA]</scope>
    <source>
        <strain evidence="2">Tucson 14030-0811.24</strain>
    </source>
</reference>
<dbReference type="FunCoup" id="B4NJ42">
    <property type="interactions" value="2"/>
</dbReference>
<protein>
    <recommendedName>
        <fullName evidence="3">SWIM-type domain-containing protein</fullName>
    </recommendedName>
</protein>
<dbReference type="eggNOG" id="ENOG502TAA5">
    <property type="taxonomic scope" value="Eukaryota"/>
</dbReference>
<gene>
    <name evidence="1" type="primary">Dwil\GK13471</name>
    <name evidence="1" type="ORF">Dwil_GK13471</name>
</gene>
<dbReference type="Proteomes" id="UP000007798">
    <property type="component" value="Unassembled WGS sequence"/>
</dbReference>
<dbReference type="HOGENOM" id="CLU_128940_0_0_1"/>
<dbReference type="EMBL" id="CH964272">
    <property type="protein sequence ID" value="EDW83835.1"/>
    <property type="molecule type" value="Genomic_DNA"/>
</dbReference>
<dbReference type="AlphaFoldDB" id="B4NJ42"/>
<dbReference type="OrthoDB" id="337581at2759"/>
<evidence type="ECO:0000313" key="2">
    <source>
        <dbReference type="Proteomes" id="UP000007798"/>
    </source>
</evidence>
<organism evidence="1 2">
    <name type="scientific">Drosophila willistoni</name>
    <name type="common">Fruit fly</name>
    <dbReference type="NCBI Taxonomy" id="7260"/>
    <lineage>
        <taxon>Eukaryota</taxon>
        <taxon>Metazoa</taxon>
        <taxon>Ecdysozoa</taxon>
        <taxon>Arthropoda</taxon>
        <taxon>Hexapoda</taxon>
        <taxon>Insecta</taxon>
        <taxon>Pterygota</taxon>
        <taxon>Neoptera</taxon>
        <taxon>Endopterygota</taxon>
        <taxon>Diptera</taxon>
        <taxon>Brachycera</taxon>
        <taxon>Muscomorpha</taxon>
        <taxon>Ephydroidea</taxon>
        <taxon>Drosophilidae</taxon>
        <taxon>Drosophila</taxon>
        <taxon>Sophophora</taxon>
    </lineage>
</organism>
<dbReference type="PhylomeDB" id="B4NJ42"/>
<proteinExistence type="predicted"/>
<dbReference type="InParanoid" id="B4NJ42"/>
<sequence>MEADTEILELEIKKNVAYVLPQVLDQIFKQCEETKGDNPEKHLNLIKKLNCVLSDELITRALELLDKWNIVYYCTRYRIRGCYVAEWSSKNNNLATTYRIVPGTNYCKCQFFQSRVLQMDESKDSQEAIPFTSSQTFAPLGRNLVSYTCEHILAERIHSALIKPQKHILSQKQYLYLLESLYED</sequence>
<dbReference type="OMA" id="FFQCHVL"/>
<accession>B4NJ42</accession>
<evidence type="ECO:0000313" key="1">
    <source>
        <dbReference type="EMBL" id="EDW83835.1"/>
    </source>
</evidence>
<keyword evidence="2" id="KW-1185">Reference proteome</keyword>
<name>B4NJ42_DROWI</name>
<evidence type="ECO:0008006" key="3">
    <source>
        <dbReference type="Google" id="ProtNLM"/>
    </source>
</evidence>